<accession>A0A4Y7TKU5</accession>
<evidence type="ECO:0000313" key="4">
    <source>
        <dbReference type="Proteomes" id="UP000298030"/>
    </source>
</evidence>
<keyword evidence="2" id="KW-0472">Membrane</keyword>
<sequence>MDSQGQSSGRGEPRQEAILAPRSVPSSQNQNHSPRMPLPHAAESAPHSARNPFRFLREMATASSGETTMPAGLPCSVPSGSQTVGNQHRPTNLLRLPRYSTLSPAVHGVHPVENLGPATGVNLTSPLPQYTARDYVDHLAEKQGMPPSSVAPVNALDEKSEFRSSPVQEQHPPLPFSGDVDADVAELRSARSYDNLTMSEEIPHLVAIDTKEYERYKRAYCYPEKFFESGRPTIDPLTTSFEGPPPPPGWKAFIHPEGARYFYYDDPNYPVPVLTEAWLYDKEQCAHIHRYMTWIFEYMEDHNISFCRPTPSQYVSPTPRKKRRTRNGSAHFQLTPSTDPFEDSYPQHLAPIVLVLDIRLTGNTGYYFVDHPAQTIFWLEPYDYSLAVGEVHTDYSTTLIGLEMKSHYWTHNDLFPHLYELEGKDLQEVDDMVGFAIGDALTSLTGSATIFNPEQLKQLQKIIHRYDMKRWERRRKSVGERRMICRVLADVYHERFLNLHGERGARLNNTQSIHYSPYRRKKYVSAPSFASQTQTWFKRLFQSPFKSKAQYNYDDEVEGERAIDADPPVDGATKEMYHNSMLMNLLSLVMFGGPGVHMRRLRDMTVDRVVSKTVLAKYMERMMEEWRDVTLYGTVLLGANVSFLTIQSVDEAGVAGPQRTPSQRASYFSILASMGTIVSSFMLLGRHREVADYTFIAHRSNSRWGLESLALMYGMPFSLAIWSIISFFMSFAILWFDNTDYVVMGLVGSFSLLFAFFLFWAILAPYEKQPYEFFVSRAADRVRRAGKKSVKAVRRMTKRLSTAGAIAQKEPTSPFVGRVPSPELPPNEGDMPDMRPSMSSSVTRRISGTYKQHRRTWSETPSTTIEGDGDPPDTKKTSLDTGQRQEGVQMDAEEAPSAGKGARFYSPV</sequence>
<feature type="transmembrane region" description="Helical" evidence="2">
    <location>
        <begin position="666"/>
        <end position="685"/>
    </location>
</feature>
<feature type="transmembrane region" description="Helical" evidence="2">
    <location>
        <begin position="706"/>
        <end position="735"/>
    </location>
</feature>
<evidence type="ECO:0000256" key="1">
    <source>
        <dbReference type="SAM" id="MobiDB-lite"/>
    </source>
</evidence>
<reference evidence="3 4" key="1">
    <citation type="journal article" date="2019" name="Nat. Ecol. Evol.">
        <title>Megaphylogeny resolves global patterns of mushroom evolution.</title>
        <authorList>
            <person name="Varga T."/>
            <person name="Krizsan K."/>
            <person name="Foldi C."/>
            <person name="Dima B."/>
            <person name="Sanchez-Garcia M."/>
            <person name="Sanchez-Ramirez S."/>
            <person name="Szollosi G.J."/>
            <person name="Szarkandi J.G."/>
            <person name="Papp V."/>
            <person name="Albert L."/>
            <person name="Andreopoulos W."/>
            <person name="Angelini C."/>
            <person name="Antonin V."/>
            <person name="Barry K.W."/>
            <person name="Bougher N.L."/>
            <person name="Buchanan P."/>
            <person name="Buyck B."/>
            <person name="Bense V."/>
            <person name="Catcheside P."/>
            <person name="Chovatia M."/>
            <person name="Cooper J."/>
            <person name="Damon W."/>
            <person name="Desjardin D."/>
            <person name="Finy P."/>
            <person name="Geml J."/>
            <person name="Haridas S."/>
            <person name="Hughes K."/>
            <person name="Justo A."/>
            <person name="Karasinski D."/>
            <person name="Kautmanova I."/>
            <person name="Kiss B."/>
            <person name="Kocsube S."/>
            <person name="Kotiranta H."/>
            <person name="LaButti K.M."/>
            <person name="Lechner B.E."/>
            <person name="Liimatainen K."/>
            <person name="Lipzen A."/>
            <person name="Lukacs Z."/>
            <person name="Mihaltcheva S."/>
            <person name="Morgado L.N."/>
            <person name="Niskanen T."/>
            <person name="Noordeloos M.E."/>
            <person name="Ohm R.A."/>
            <person name="Ortiz-Santana B."/>
            <person name="Ovrebo C."/>
            <person name="Racz N."/>
            <person name="Riley R."/>
            <person name="Savchenko A."/>
            <person name="Shiryaev A."/>
            <person name="Soop K."/>
            <person name="Spirin V."/>
            <person name="Szebenyi C."/>
            <person name="Tomsovsky M."/>
            <person name="Tulloss R.E."/>
            <person name="Uehling J."/>
            <person name="Grigoriev I.V."/>
            <person name="Vagvolgyi C."/>
            <person name="Papp T."/>
            <person name="Martin F.M."/>
            <person name="Miettinen O."/>
            <person name="Hibbett D.S."/>
            <person name="Nagy L.G."/>
        </authorList>
    </citation>
    <scope>NUCLEOTIDE SEQUENCE [LARGE SCALE GENOMIC DNA]</scope>
    <source>
        <strain evidence="3 4">FP101781</strain>
    </source>
</reference>
<feature type="region of interest" description="Disordered" evidence="1">
    <location>
        <begin position="158"/>
        <end position="180"/>
    </location>
</feature>
<keyword evidence="4" id="KW-1185">Reference proteome</keyword>
<proteinExistence type="predicted"/>
<keyword evidence="2" id="KW-1133">Transmembrane helix</keyword>
<dbReference type="OrthoDB" id="2657661at2759"/>
<keyword evidence="2" id="KW-0812">Transmembrane</keyword>
<feature type="compositionally biased region" description="Polar residues" evidence="1">
    <location>
        <begin position="78"/>
        <end position="89"/>
    </location>
</feature>
<feature type="region of interest" description="Disordered" evidence="1">
    <location>
        <begin position="1"/>
        <end position="48"/>
    </location>
</feature>
<protein>
    <recommendedName>
        <fullName evidence="5">WW domain-containing protein</fullName>
    </recommendedName>
</protein>
<evidence type="ECO:0000256" key="2">
    <source>
        <dbReference type="SAM" id="Phobius"/>
    </source>
</evidence>
<feature type="region of interest" description="Disordered" evidence="1">
    <location>
        <begin position="811"/>
        <end position="908"/>
    </location>
</feature>
<evidence type="ECO:0000313" key="3">
    <source>
        <dbReference type="EMBL" id="TEB34162.1"/>
    </source>
</evidence>
<evidence type="ECO:0008006" key="5">
    <source>
        <dbReference type="Google" id="ProtNLM"/>
    </source>
</evidence>
<dbReference type="AlphaFoldDB" id="A0A4Y7TKU5"/>
<feature type="transmembrane region" description="Helical" evidence="2">
    <location>
        <begin position="629"/>
        <end position="646"/>
    </location>
</feature>
<feature type="compositionally biased region" description="Polar residues" evidence="1">
    <location>
        <begin position="24"/>
        <end position="33"/>
    </location>
</feature>
<dbReference type="Proteomes" id="UP000298030">
    <property type="component" value="Unassembled WGS sequence"/>
</dbReference>
<gene>
    <name evidence="3" type="ORF">FA13DRAFT_1729651</name>
</gene>
<feature type="transmembrane region" description="Helical" evidence="2">
    <location>
        <begin position="741"/>
        <end position="763"/>
    </location>
</feature>
<organism evidence="3 4">
    <name type="scientific">Coprinellus micaceus</name>
    <name type="common">Glistening ink-cap mushroom</name>
    <name type="synonym">Coprinus micaceus</name>
    <dbReference type="NCBI Taxonomy" id="71717"/>
    <lineage>
        <taxon>Eukaryota</taxon>
        <taxon>Fungi</taxon>
        <taxon>Dikarya</taxon>
        <taxon>Basidiomycota</taxon>
        <taxon>Agaricomycotina</taxon>
        <taxon>Agaricomycetes</taxon>
        <taxon>Agaricomycetidae</taxon>
        <taxon>Agaricales</taxon>
        <taxon>Agaricineae</taxon>
        <taxon>Psathyrellaceae</taxon>
        <taxon>Coprinellus</taxon>
    </lineage>
</organism>
<dbReference type="EMBL" id="QPFP01000010">
    <property type="protein sequence ID" value="TEB34162.1"/>
    <property type="molecule type" value="Genomic_DNA"/>
</dbReference>
<name>A0A4Y7TKU5_COPMI</name>
<feature type="region of interest" description="Disordered" evidence="1">
    <location>
        <begin position="62"/>
        <end position="89"/>
    </location>
</feature>
<comment type="caution">
    <text evidence="3">The sequence shown here is derived from an EMBL/GenBank/DDBJ whole genome shotgun (WGS) entry which is preliminary data.</text>
</comment>